<evidence type="ECO:0000313" key="3">
    <source>
        <dbReference type="EMBL" id="MCP1337378.1"/>
    </source>
</evidence>
<feature type="transmembrane region" description="Helical" evidence="1">
    <location>
        <begin position="32"/>
        <end position="58"/>
    </location>
</feature>
<dbReference type="InterPro" id="IPR016071">
    <property type="entry name" value="Staphylococal_nuclease_OB-fold"/>
</dbReference>
<keyword evidence="1" id="KW-0472">Membrane</keyword>
<dbReference type="SMART" id="SM00318">
    <property type="entry name" value="SNc"/>
    <property type="match status" value="1"/>
</dbReference>
<organism evidence="3 4">
    <name type="scientific">Futiania mangrovi</name>
    <dbReference type="NCBI Taxonomy" id="2959716"/>
    <lineage>
        <taxon>Bacteria</taxon>
        <taxon>Pseudomonadati</taxon>
        <taxon>Pseudomonadota</taxon>
        <taxon>Alphaproteobacteria</taxon>
        <taxon>Futianiales</taxon>
        <taxon>Futianiaceae</taxon>
        <taxon>Futiania</taxon>
    </lineage>
</organism>
<keyword evidence="4" id="KW-1185">Reference proteome</keyword>
<accession>A0A9J6PMT7</accession>
<dbReference type="InterPro" id="IPR035437">
    <property type="entry name" value="SNase_OB-fold_sf"/>
</dbReference>
<dbReference type="SUPFAM" id="SSF50199">
    <property type="entry name" value="Staphylococcal nuclease"/>
    <property type="match status" value="1"/>
</dbReference>
<name>A0A9J6PMT7_9PROT</name>
<dbReference type="Pfam" id="PF00565">
    <property type="entry name" value="SNase"/>
    <property type="match status" value="1"/>
</dbReference>
<dbReference type="AlphaFoldDB" id="A0A9J6PMT7"/>
<dbReference type="Proteomes" id="UP001055804">
    <property type="component" value="Unassembled WGS sequence"/>
</dbReference>
<sequence>MRKRSRNVVPFARQGPRRVRPRGRLGRRLARALFAPTVRSVAILGVLFAGLTGAGHFWGPQIQDAVQPAAETFSGRARAVDGDTLVVAGRRVRLDGIAAPELDEARGAASRARMAALVQGKTVTCEDRGRDRYGRTVGRCFVEEEDVARLIVAAGLARDCPRYSRGRYAGDEVPASRMLPFPGYCETRL</sequence>
<dbReference type="Gene3D" id="2.40.50.90">
    <property type="match status" value="1"/>
</dbReference>
<dbReference type="RefSeq" id="WP_269333346.1">
    <property type="nucleotide sequence ID" value="NZ_JAMZFT010000003.1"/>
</dbReference>
<gene>
    <name evidence="3" type="ORF">NJQ99_13225</name>
</gene>
<proteinExistence type="predicted"/>
<evidence type="ECO:0000256" key="1">
    <source>
        <dbReference type="SAM" id="Phobius"/>
    </source>
</evidence>
<evidence type="ECO:0000259" key="2">
    <source>
        <dbReference type="PROSITE" id="PS50830"/>
    </source>
</evidence>
<feature type="domain" description="TNase-like" evidence="2">
    <location>
        <begin position="70"/>
        <end position="158"/>
    </location>
</feature>
<dbReference type="EMBL" id="JAMZFT010000003">
    <property type="protein sequence ID" value="MCP1337378.1"/>
    <property type="molecule type" value="Genomic_DNA"/>
</dbReference>
<evidence type="ECO:0000313" key="4">
    <source>
        <dbReference type="Proteomes" id="UP001055804"/>
    </source>
</evidence>
<protein>
    <submittedName>
        <fullName evidence="3">Thermonuclease family protein</fullName>
    </submittedName>
</protein>
<reference evidence="3" key="1">
    <citation type="submission" date="2022-06" db="EMBL/GenBank/DDBJ databases">
        <title>Isolation and Genomics of Futiania mangrovii gen. nov., sp. nov., a Rare and Metabolically-versatile member in the Class Alphaproteobacteria.</title>
        <authorList>
            <person name="Liu L."/>
            <person name="Huang W.-C."/>
            <person name="Pan J."/>
            <person name="Li J."/>
            <person name="Huang Y."/>
            <person name="Du H."/>
            <person name="Liu Y."/>
            <person name="Li M."/>
        </authorList>
    </citation>
    <scope>NUCLEOTIDE SEQUENCE</scope>
    <source>
        <strain evidence="3">FT118</strain>
    </source>
</reference>
<dbReference type="PROSITE" id="PS50830">
    <property type="entry name" value="TNASE_3"/>
    <property type="match status" value="1"/>
</dbReference>
<dbReference type="PANTHER" id="PTHR12302">
    <property type="entry name" value="EBNA2 BINDING PROTEIN P100"/>
    <property type="match status" value="1"/>
</dbReference>
<comment type="caution">
    <text evidence="3">The sequence shown here is derived from an EMBL/GenBank/DDBJ whole genome shotgun (WGS) entry which is preliminary data.</text>
</comment>
<keyword evidence="1" id="KW-0812">Transmembrane</keyword>
<keyword evidence="1" id="KW-1133">Transmembrane helix</keyword>
<dbReference type="PANTHER" id="PTHR12302:SF26">
    <property type="entry name" value="BLR1266 PROTEIN"/>
    <property type="match status" value="1"/>
</dbReference>